<dbReference type="AlphaFoldDB" id="A0A934UPP0"/>
<keyword evidence="2" id="KW-1185">Reference proteome</keyword>
<evidence type="ECO:0000313" key="1">
    <source>
        <dbReference type="EMBL" id="MBK0391764.1"/>
    </source>
</evidence>
<gene>
    <name evidence="1" type="ORF">I8E28_04105</name>
</gene>
<proteinExistence type="predicted"/>
<evidence type="ECO:0000313" key="2">
    <source>
        <dbReference type="Proteomes" id="UP000617041"/>
    </source>
</evidence>
<sequence>MLLPSLDAALALARQDGRVCPLPDAWCALYELLPDRRSDMYGAIPPSPLVLAAWDATSDDDKRERLRVHLAWAAEHGAIAPVHAYLAQLPESRWHHAAAG</sequence>
<dbReference type="EMBL" id="JAEDAO010000001">
    <property type="protein sequence ID" value="MBK0391764.1"/>
    <property type="molecule type" value="Genomic_DNA"/>
</dbReference>
<accession>A0A934UPP0</accession>
<protein>
    <submittedName>
        <fullName evidence="1">Uncharacterized protein</fullName>
    </submittedName>
</protein>
<comment type="caution">
    <text evidence="1">The sequence shown here is derived from an EMBL/GenBank/DDBJ whole genome shotgun (WGS) entry which is preliminary data.</text>
</comment>
<name>A0A934UPP0_9BURK</name>
<organism evidence="1 2">
    <name type="scientific">Ramlibacter algicola</name>
    <dbReference type="NCBI Taxonomy" id="2795217"/>
    <lineage>
        <taxon>Bacteria</taxon>
        <taxon>Pseudomonadati</taxon>
        <taxon>Pseudomonadota</taxon>
        <taxon>Betaproteobacteria</taxon>
        <taxon>Burkholderiales</taxon>
        <taxon>Comamonadaceae</taxon>
        <taxon>Ramlibacter</taxon>
    </lineage>
</organism>
<dbReference type="Proteomes" id="UP000617041">
    <property type="component" value="Unassembled WGS sequence"/>
</dbReference>
<reference evidence="1" key="1">
    <citation type="submission" date="2020-12" db="EMBL/GenBank/DDBJ databases">
        <title>Ramlibacter sp. nov., isolated from a freshwater alga, Cryptomonas.</title>
        <authorList>
            <person name="Kim H.M."/>
            <person name="Jeon C.O."/>
        </authorList>
    </citation>
    <scope>NUCLEOTIDE SEQUENCE</scope>
    <source>
        <strain evidence="1">CrO1</strain>
    </source>
</reference>
<dbReference type="RefSeq" id="WP_200786563.1">
    <property type="nucleotide sequence ID" value="NZ_JAEDAO010000001.1"/>
</dbReference>